<protein>
    <submittedName>
        <fullName evidence="4">Pre-mRNA-splicing factor cwf19</fullName>
    </submittedName>
</protein>
<name>A0A0N1HXY1_9EURO</name>
<evidence type="ECO:0000256" key="1">
    <source>
        <dbReference type="ARBA" id="ARBA00006795"/>
    </source>
</evidence>
<reference evidence="4 5" key="1">
    <citation type="submission" date="2015-06" db="EMBL/GenBank/DDBJ databases">
        <title>Draft genome of the ant-associated black yeast Phialophora attae CBS 131958.</title>
        <authorList>
            <person name="Moreno L.F."/>
            <person name="Stielow B.J."/>
            <person name="de Hoog S."/>
            <person name="Vicente V.A."/>
            <person name="Weiss V.A."/>
            <person name="de Vries M."/>
            <person name="Cruz L.M."/>
            <person name="Souza E.M."/>
        </authorList>
    </citation>
    <scope>NUCLEOTIDE SEQUENCE [LARGE SCALE GENOMIC DNA]</scope>
    <source>
        <strain evidence="4 5">CBS 131958</strain>
    </source>
</reference>
<dbReference type="SUPFAM" id="SSF52833">
    <property type="entry name" value="Thioredoxin-like"/>
    <property type="match status" value="1"/>
</dbReference>
<dbReference type="EMBL" id="LFJN01000006">
    <property type="protein sequence ID" value="KPI43016.1"/>
    <property type="molecule type" value="Genomic_DNA"/>
</dbReference>
<dbReference type="Pfam" id="PF13409">
    <property type="entry name" value="GST_N_2"/>
    <property type="match status" value="1"/>
</dbReference>
<dbReference type="InterPro" id="IPR004045">
    <property type="entry name" value="Glutathione_S-Trfase_N"/>
</dbReference>
<dbReference type="VEuPathDB" id="FungiDB:AB675_1763"/>
<dbReference type="Pfam" id="PF04676">
    <property type="entry name" value="CwfJ_C_2"/>
    <property type="match status" value="1"/>
</dbReference>
<accession>A0A0N1HXY1</accession>
<organism evidence="4 5">
    <name type="scientific">Cyphellophora attinorum</name>
    <dbReference type="NCBI Taxonomy" id="1664694"/>
    <lineage>
        <taxon>Eukaryota</taxon>
        <taxon>Fungi</taxon>
        <taxon>Dikarya</taxon>
        <taxon>Ascomycota</taxon>
        <taxon>Pezizomycotina</taxon>
        <taxon>Eurotiomycetes</taxon>
        <taxon>Chaetothyriomycetidae</taxon>
        <taxon>Chaetothyriales</taxon>
        <taxon>Cyphellophoraceae</taxon>
        <taxon>Cyphellophora</taxon>
    </lineage>
</organism>
<proteinExistence type="inferred from homology"/>
<dbReference type="InterPro" id="IPR006768">
    <property type="entry name" value="Cwf19-like_C_dom-1"/>
</dbReference>
<evidence type="ECO:0000259" key="3">
    <source>
        <dbReference type="PROSITE" id="PS50404"/>
    </source>
</evidence>
<sequence>MTTALPLTSSAAPPVSPDSSLQAINGATDDIPTLTFYHHPLSPFARKVWMTAIEHDLTKYITPKKIVVAPVVTPKAFPGWSEHNDLLGKFNPIAKIPTLVVNEGQGGEEYAVYDSKIICDFLVDFAGRLAGGNTDNSVDVRKDAMYWKKQSLHRCADQMMDSEILVAYEERMREAEGIKWDQWIVGMRKKIERGSGVLRDAARGGLLPARRSADSGLPRTLGGEEIAVACCLWFLDVRGISWQKDGEDEPLQDWKDEQADQEEAQQSPILSAETSELKRDSWMEAPPSADIQYVQKKRAESPPKAATLGMSLDLKIHEKELNHHLKDLKNDQVQEELEALPSNHEVNYTIGDAGSHWRMTTLKAVYRKAEETGQKIEDVALERYTSLREFDDAREEEIELDRRKTYGKDYVGKEKPSGELYQERKLDAGVHRHKEEDLDDEFDNVLDNVKAPAPVAAPTPKLDSTALNKLKAQLMKARLKKDPNLTQLEAEYNAALAASTTTDPTIIQLSAMDNRMLSSAPRNEVKPVTNRRGLERGTVVDNEDMTIDDMVREERRTANSANAGRNMAERIAKDGKFTNDLDYMDENANKLAQRVQKSSSTIRNIAINDYQKLNRVLESCALCYHEDHPTDPSPIAPVVSLATLTYLTLPTEPSLSPYAALIVPVQHRTNLLECDDDEWTEIRNFQKSLTRMYHDQGRAVIFYENAARPNRHPHAAMVAVPLPYELGSTAPAFFQEAFLSTEGEWSQHKKIIDTLAKSKSGGFGKTAFRKSIAKEMPYFHVWFEIDGGLGHVVEDEGRWPRGDLFAREIIGAGMLGLGVEVWKKQGRWEKGANSREKVEGFRKRWRKFDWTRVLVEGGA</sequence>
<dbReference type="PANTHER" id="PTHR12072:SF5">
    <property type="entry name" value="CWF19-LIKE PROTEIN 2"/>
    <property type="match status" value="1"/>
</dbReference>
<dbReference type="GO" id="GO:0071014">
    <property type="term" value="C:post-mRNA release spliceosomal complex"/>
    <property type="evidence" value="ECO:0007669"/>
    <property type="project" value="TreeGrafter"/>
</dbReference>
<keyword evidence="5" id="KW-1185">Reference proteome</keyword>
<feature type="compositionally biased region" description="Low complexity" evidence="2">
    <location>
        <begin position="9"/>
        <end position="20"/>
    </location>
</feature>
<dbReference type="Proteomes" id="UP000038010">
    <property type="component" value="Unassembled WGS sequence"/>
</dbReference>
<evidence type="ECO:0000313" key="4">
    <source>
        <dbReference type="EMBL" id="KPI43016.1"/>
    </source>
</evidence>
<dbReference type="SUPFAM" id="SSF54197">
    <property type="entry name" value="HIT-like"/>
    <property type="match status" value="1"/>
</dbReference>
<dbReference type="RefSeq" id="XP_018002979.1">
    <property type="nucleotide sequence ID" value="XM_018141678.1"/>
</dbReference>
<dbReference type="STRING" id="1664694.A0A0N1HXY1"/>
<dbReference type="InterPro" id="IPR036249">
    <property type="entry name" value="Thioredoxin-like_sf"/>
</dbReference>
<dbReference type="GO" id="GO:0000398">
    <property type="term" value="P:mRNA splicing, via spliceosome"/>
    <property type="evidence" value="ECO:0007669"/>
    <property type="project" value="TreeGrafter"/>
</dbReference>
<feature type="domain" description="GST N-terminal" evidence="3">
    <location>
        <begin position="32"/>
        <end position="130"/>
    </location>
</feature>
<dbReference type="Gene3D" id="1.20.1050.10">
    <property type="match status" value="1"/>
</dbReference>
<dbReference type="InterPro" id="IPR040194">
    <property type="entry name" value="Cwf19-like"/>
</dbReference>
<dbReference type="InterPro" id="IPR036265">
    <property type="entry name" value="HIT-like_sf"/>
</dbReference>
<dbReference type="PROSITE" id="PS50404">
    <property type="entry name" value="GST_NTER"/>
    <property type="match status" value="1"/>
</dbReference>
<dbReference type="PANTHER" id="PTHR12072">
    <property type="entry name" value="CWF19, CELL CYCLE CONTROL PROTEIN"/>
    <property type="match status" value="1"/>
</dbReference>
<evidence type="ECO:0000313" key="5">
    <source>
        <dbReference type="Proteomes" id="UP000038010"/>
    </source>
</evidence>
<comment type="caution">
    <text evidence="4">The sequence shown here is derived from an EMBL/GenBank/DDBJ whole genome shotgun (WGS) entry which is preliminary data.</text>
</comment>
<dbReference type="Pfam" id="PF04677">
    <property type="entry name" value="CwfJ_C_1"/>
    <property type="match status" value="1"/>
</dbReference>
<feature type="region of interest" description="Disordered" evidence="2">
    <location>
        <begin position="1"/>
        <end position="22"/>
    </location>
</feature>
<gene>
    <name evidence="4" type="ORF">AB675_1763</name>
</gene>
<dbReference type="GeneID" id="28733558"/>
<dbReference type="AlphaFoldDB" id="A0A0N1HXY1"/>
<dbReference type="InterPro" id="IPR006767">
    <property type="entry name" value="Cwf19-like_C_dom-2"/>
</dbReference>
<dbReference type="Gene3D" id="3.40.30.10">
    <property type="entry name" value="Glutaredoxin"/>
    <property type="match status" value="1"/>
</dbReference>
<comment type="similarity">
    <text evidence="1">Belongs to the CWF19 family.</text>
</comment>
<feature type="region of interest" description="Disordered" evidence="2">
    <location>
        <begin position="258"/>
        <end position="284"/>
    </location>
</feature>
<evidence type="ECO:0000256" key="2">
    <source>
        <dbReference type="SAM" id="MobiDB-lite"/>
    </source>
</evidence>
<dbReference type="OrthoDB" id="2113965at2759"/>